<dbReference type="STRING" id="582899.Hden_2001"/>
<dbReference type="HOGENOM" id="CLU_2666142_0_0_5"/>
<feature type="transmembrane region" description="Helical" evidence="2">
    <location>
        <begin position="34"/>
        <end position="51"/>
    </location>
</feature>
<keyword evidence="4" id="KW-1185">Reference proteome</keyword>
<dbReference type="AlphaFoldDB" id="D8JPR8"/>
<keyword evidence="2" id="KW-0472">Membrane</keyword>
<feature type="compositionally biased region" description="Basic and acidic residues" evidence="1">
    <location>
        <begin position="66"/>
        <end position="75"/>
    </location>
</feature>
<dbReference type="Proteomes" id="UP000002033">
    <property type="component" value="Chromosome"/>
</dbReference>
<protein>
    <submittedName>
        <fullName evidence="3">Uncharacterized protein</fullName>
    </submittedName>
</protein>
<name>D8JPR8_HYPDA</name>
<feature type="region of interest" description="Disordered" evidence="1">
    <location>
        <begin position="56"/>
        <end position="75"/>
    </location>
</feature>
<dbReference type="EMBL" id="CP002083">
    <property type="protein sequence ID" value="ADJ23802.1"/>
    <property type="molecule type" value="Genomic_DNA"/>
</dbReference>
<reference evidence="4" key="1">
    <citation type="journal article" date="2011" name="J. Bacteriol.">
        <title>Genome sequences of eight morphologically diverse alphaproteobacteria.</title>
        <authorList>
            <consortium name="US DOE Joint Genome Institute"/>
            <person name="Brown P.J."/>
            <person name="Kysela D.T."/>
            <person name="Buechlein A."/>
            <person name="Hemmerich C."/>
            <person name="Brun Y.V."/>
        </authorList>
    </citation>
    <scope>NUCLEOTIDE SEQUENCE [LARGE SCALE GENOMIC DNA]</scope>
    <source>
        <strain evidence="4">ATCC 51888 / DSM 1869 / NCIB 11706 / TK 0415</strain>
    </source>
</reference>
<proteinExistence type="predicted"/>
<keyword evidence="2" id="KW-0812">Transmembrane</keyword>
<accession>D8JPR8</accession>
<organism evidence="3 4">
    <name type="scientific">Hyphomicrobium denitrificans (strain ATCC 51888 / DSM 1869 / NCIMB 11706 / TK 0415)</name>
    <dbReference type="NCBI Taxonomy" id="582899"/>
    <lineage>
        <taxon>Bacteria</taxon>
        <taxon>Pseudomonadati</taxon>
        <taxon>Pseudomonadota</taxon>
        <taxon>Alphaproteobacteria</taxon>
        <taxon>Hyphomicrobiales</taxon>
        <taxon>Hyphomicrobiaceae</taxon>
        <taxon>Hyphomicrobium</taxon>
    </lineage>
</organism>
<dbReference type="KEGG" id="hdn:Hden_2001"/>
<sequence precursor="true">MAMQWIVAWGITAVTASLLAAVLAGIKNRDYSYWMAWCFFVPPVVLWLLFLPKNKGPRPRQPSLDDIDRHQNGPL</sequence>
<evidence type="ECO:0000313" key="4">
    <source>
        <dbReference type="Proteomes" id="UP000002033"/>
    </source>
</evidence>
<gene>
    <name evidence="3" type="ordered locus">Hden_2001</name>
</gene>
<keyword evidence="2" id="KW-1133">Transmembrane helix</keyword>
<dbReference type="RefSeq" id="WP_013215961.1">
    <property type="nucleotide sequence ID" value="NC_014313.1"/>
</dbReference>
<evidence type="ECO:0000313" key="3">
    <source>
        <dbReference type="EMBL" id="ADJ23802.1"/>
    </source>
</evidence>
<evidence type="ECO:0000256" key="1">
    <source>
        <dbReference type="SAM" id="MobiDB-lite"/>
    </source>
</evidence>
<evidence type="ECO:0000256" key="2">
    <source>
        <dbReference type="SAM" id="Phobius"/>
    </source>
</evidence>